<dbReference type="EMBL" id="QKOE01000004">
    <property type="protein sequence ID" value="PZA17206.1"/>
    <property type="molecule type" value="Genomic_DNA"/>
</dbReference>
<sequence length="115" mass="12969">MEKTWKRLPGSRTEPPGPERAVLRKLPMITLVGTSICMAAALLARVYWWGDRSNEALRALQMVDIWVIAAIVLHWTVILTVAIFCVIVFVMKGPAYVADRYDLPDSNTPRDSTKK</sequence>
<evidence type="ECO:0000313" key="2">
    <source>
        <dbReference type="EMBL" id="PZA17206.1"/>
    </source>
</evidence>
<dbReference type="OrthoDB" id="8537001at2"/>
<comment type="caution">
    <text evidence="2">The sequence shown here is derived from an EMBL/GenBank/DDBJ whole genome shotgun (WGS) entry which is preliminary data.</text>
</comment>
<evidence type="ECO:0000256" key="1">
    <source>
        <dbReference type="SAM" id="Phobius"/>
    </source>
</evidence>
<accession>A0A323V162</accession>
<keyword evidence="1" id="KW-1133">Transmembrane helix</keyword>
<organism evidence="2 3">
    <name type="scientific">Parazoarcus communis SWub3 = DSM 12120</name>
    <dbReference type="NCBI Taxonomy" id="1121029"/>
    <lineage>
        <taxon>Bacteria</taxon>
        <taxon>Pseudomonadati</taxon>
        <taxon>Pseudomonadota</taxon>
        <taxon>Betaproteobacteria</taxon>
        <taxon>Rhodocyclales</taxon>
        <taxon>Zoogloeaceae</taxon>
        <taxon>Parazoarcus</taxon>
    </lineage>
</organism>
<feature type="transmembrane region" description="Helical" evidence="1">
    <location>
        <begin position="28"/>
        <end position="50"/>
    </location>
</feature>
<keyword evidence="3" id="KW-1185">Reference proteome</keyword>
<keyword evidence="1" id="KW-0812">Transmembrane</keyword>
<reference evidence="2 3" key="1">
    <citation type="submission" date="2018-06" db="EMBL/GenBank/DDBJ databases">
        <title>Azoarcus communis strain SWub3 genome.</title>
        <authorList>
            <person name="Zorraquino Salvo V."/>
            <person name="Toubiana D."/>
            <person name="Blumwald E."/>
        </authorList>
    </citation>
    <scope>NUCLEOTIDE SEQUENCE [LARGE SCALE GENOMIC DNA]</scope>
    <source>
        <strain evidence="2 3">SWub3</strain>
    </source>
</reference>
<feature type="transmembrane region" description="Helical" evidence="1">
    <location>
        <begin position="65"/>
        <end position="90"/>
    </location>
</feature>
<proteinExistence type="predicted"/>
<name>A0A323V162_9RHOO</name>
<keyword evidence="1" id="KW-0472">Membrane</keyword>
<dbReference type="AlphaFoldDB" id="A0A323V162"/>
<gene>
    <name evidence="2" type="ORF">DNK49_08210</name>
</gene>
<evidence type="ECO:0000313" key="3">
    <source>
        <dbReference type="Proteomes" id="UP000248259"/>
    </source>
</evidence>
<dbReference type="Proteomes" id="UP000248259">
    <property type="component" value="Unassembled WGS sequence"/>
</dbReference>
<protein>
    <submittedName>
        <fullName evidence="2">Uncharacterized protein</fullName>
    </submittedName>
</protein>
<dbReference type="RefSeq" id="WP_110523850.1">
    <property type="nucleotide sequence ID" value="NZ_QKOE01000004.1"/>
</dbReference>